<keyword evidence="1" id="KW-1133">Transmembrane helix</keyword>
<gene>
    <name evidence="2" type="ORF">EIN_336810</name>
</gene>
<sequence length="177" mass="19874">MIYSNKTSHTFFFFLFINVLVQPITVAVDSNIIARLYDIFKSIPFYLLSTMTPETLKGIPPLNSKFIKSLVLQPIVLSISLNLQPNQLVFSSYNAATAFLYAFGSLLVNIRKSSIKLNTSIAKNINSDTVDINIDNIKGSLKHVFIELQANHEPSHHLLCKFFVWGNPQGLPKDIST</sequence>
<evidence type="ECO:0000313" key="2">
    <source>
        <dbReference type="EMBL" id="ELP92559.1"/>
    </source>
</evidence>
<dbReference type="RefSeq" id="XP_004259330.1">
    <property type="nucleotide sequence ID" value="XM_004259282.1"/>
</dbReference>
<keyword evidence="1" id="KW-0812">Transmembrane</keyword>
<accession>L7FNU9</accession>
<evidence type="ECO:0000256" key="1">
    <source>
        <dbReference type="SAM" id="Phobius"/>
    </source>
</evidence>
<dbReference type="Proteomes" id="UP000014680">
    <property type="component" value="Unassembled WGS sequence"/>
</dbReference>
<keyword evidence="1" id="KW-0472">Membrane</keyword>
<feature type="transmembrane region" description="Helical" evidence="1">
    <location>
        <begin position="12"/>
        <end position="34"/>
    </location>
</feature>
<organism evidence="2 3">
    <name type="scientific">Entamoeba invadens IP1</name>
    <dbReference type="NCBI Taxonomy" id="370355"/>
    <lineage>
        <taxon>Eukaryota</taxon>
        <taxon>Amoebozoa</taxon>
        <taxon>Evosea</taxon>
        <taxon>Archamoebae</taxon>
        <taxon>Mastigamoebida</taxon>
        <taxon>Entamoebidae</taxon>
        <taxon>Entamoeba</taxon>
    </lineage>
</organism>
<dbReference type="EMBL" id="KB206353">
    <property type="protein sequence ID" value="ELP92559.1"/>
    <property type="molecule type" value="Genomic_DNA"/>
</dbReference>
<proteinExistence type="predicted"/>
<reference evidence="2 3" key="1">
    <citation type="submission" date="2012-10" db="EMBL/GenBank/DDBJ databases">
        <authorList>
            <person name="Zafar N."/>
            <person name="Inman J."/>
            <person name="Hall N."/>
            <person name="Lorenzi H."/>
            <person name="Caler E."/>
        </authorList>
    </citation>
    <scope>NUCLEOTIDE SEQUENCE [LARGE SCALE GENOMIC DNA]</scope>
    <source>
        <strain evidence="2 3">IP1</strain>
    </source>
</reference>
<dbReference type="KEGG" id="eiv:EIN_336810"/>
<evidence type="ECO:0000313" key="3">
    <source>
        <dbReference type="Proteomes" id="UP000014680"/>
    </source>
</evidence>
<feature type="transmembrane region" description="Helical" evidence="1">
    <location>
        <begin position="90"/>
        <end position="110"/>
    </location>
</feature>
<name>L7FNU9_ENTIV</name>
<dbReference type="OrthoDB" id="428159at2759"/>
<protein>
    <submittedName>
        <fullName evidence="2">Uncharacterized protein</fullName>
    </submittedName>
</protein>
<dbReference type="AlphaFoldDB" id="L7FNU9"/>
<dbReference type="VEuPathDB" id="AmoebaDB:EIN_336810"/>
<keyword evidence="3" id="KW-1185">Reference proteome</keyword>
<dbReference type="GeneID" id="14891543"/>